<dbReference type="OrthoDB" id="365880at2759"/>
<feature type="compositionally biased region" description="Acidic residues" evidence="1">
    <location>
        <begin position="229"/>
        <end position="238"/>
    </location>
</feature>
<feature type="compositionally biased region" description="Low complexity" evidence="1">
    <location>
        <begin position="1605"/>
        <end position="1624"/>
    </location>
</feature>
<feature type="region of interest" description="Disordered" evidence="1">
    <location>
        <begin position="1005"/>
        <end position="1032"/>
    </location>
</feature>
<feature type="compositionally biased region" description="Low complexity" evidence="1">
    <location>
        <begin position="321"/>
        <end position="331"/>
    </location>
</feature>
<feature type="compositionally biased region" description="Low complexity" evidence="1">
    <location>
        <begin position="641"/>
        <end position="652"/>
    </location>
</feature>
<feature type="compositionally biased region" description="Low complexity" evidence="1">
    <location>
        <begin position="338"/>
        <end position="349"/>
    </location>
</feature>
<feature type="compositionally biased region" description="Low complexity" evidence="1">
    <location>
        <begin position="525"/>
        <end position="537"/>
    </location>
</feature>
<feature type="region of interest" description="Disordered" evidence="1">
    <location>
        <begin position="1705"/>
        <end position="1761"/>
    </location>
</feature>
<keyword evidence="3" id="KW-1185">Reference proteome</keyword>
<dbReference type="EMBL" id="BDQF01000007">
    <property type="protein sequence ID" value="GAW80062.1"/>
    <property type="molecule type" value="Genomic_DNA"/>
</dbReference>
<feature type="compositionally biased region" description="Basic and acidic residues" evidence="1">
    <location>
        <begin position="373"/>
        <end position="385"/>
    </location>
</feature>
<evidence type="ECO:0000313" key="3">
    <source>
        <dbReference type="Proteomes" id="UP000195521"/>
    </source>
</evidence>
<feature type="region of interest" description="Disordered" evidence="1">
    <location>
        <begin position="226"/>
        <end position="272"/>
    </location>
</feature>
<protein>
    <submittedName>
        <fullName evidence="2">Uncharacterized protein</fullName>
    </submittedName>
</protein>
<feature type="region of interest" description="Disordered" evidence="1">
    <location>
        <begin position="440"/>
        <end position="542"/>
    </location>
</feature>
<feature type="region of interest" description="Disordered" evidence="1">
    <location>
        <begin position="1165"/>
        <end position="1207"/>
    </location>
</feature>
<feature type="compositionally biased region" description="Polar residues" evidence="1">
    <location>
        <begin position="386"/>
        <end position="397"/>
    </location>
</feature>
<dbReference type="GeneID" id="39746774"/>
<feature type="compositionally biased region" description="Low complexity" evidence="1">
    <location>
        <begin position="470"/>
        <end position="482"/>
    </location>
</feature>
<feature type="compositionally biased region" description="Polar residues" evidence="1">
    <location>
        <begin position="1735"/>
        <end position="1746"/>
    </location>
</feature>
<feature type="compositionally biased region" description="Low complexity" evidence="1">
    <location>
        <begin position="1007"/>
        <end position="1032"/>
    </location>
</feature>
<feature type="compositionally biased region" description="Low complexity" evidence="1">
    <location>
        <begin position="1747"/>
        <end position="1761"/>
    </location>
</feature>
<feature type="compositionally biased region" description="Low complexity" evidence="1">
    <location>
        <begin position="1381"/>
        <end position="1415"/>
    </location>
</feature>
<dbReference type="OMA" id="GLINNHY"/>
<feature type="compositionally biased region" description="Polar residues" evidence="1">
    <location>
        <begin position="1272"/>
        <end position="1283"/>
    </location>
</feature>
<evidence type="ECO:0000256" key="1">
    <source>
        <dbReference type="SAM" id="MobiDB-lite"/>
    </source>
</evidence>
<feature type="region of interest" description="Disordered" evidence="1">
    <location>
        <begin position="94"/>
        <end position="128"/>
    </location>
</feature>
<proteinExistence type="predicted"/>
<reference evidence="3" key="1">
    <citation type="submission" date="2017-04" db="EMBL/GenBank/DDBJ databases">
        <title>Plasmodium gonderi genome.</title>
        <authorList>
            <person name="Arisue N."/>
            <person name="Honma H."/>
            <person name="Kawai S."/>
            <person name="Tougan T."/>
            <person name="Tanabe K."/>
            <person name="Horii T."/>
        </authorList>
    </citation>
    <scope>NUCLEOTIDE SEQUENCE [LARGE SCALE GENOMIC DNA]</scope>
    <source>
        <strain evidence="3">ATCC 30045</strain>
    </source>
</reference>
<feature type="region of interest" description="Disordered" evidence="1">
    <location>
        <begin position="869"/>
        <end position="893"/>
    </location>
</feature>
<gene>
    <name evidence="2" type="ORF">PGO_062070</name>
</gene>
<feature type="compositionally biased region" description="Basic and acidic residues" evidence="1">
    <location>
        <begin position="684"/>
        <end position="693"/>
    </location>
</feature>
<sequence length="1939" mass="218516">MEKSTTNETMVLTLKNLSNSKWSSLSKKKIEDKSCYSPRTEKLIDIISPILDYYGYNKDDVYNFISLYKFDIEKIQLELCNIMESREENEENLWETVKSKKNKKPIEKNGKKDNLPQNNTGRKGNKQIGKILPKGFRFKEKDLWKNKSNTGSSFAVDQHNKSSISNNNKVMHFVKNSAKYEDSSTLHEINKHTHEENGLKEKQHVGKNARKLLNIKSLSSIAAASFAEGDGEEEEEGEGENHDTVNNAKGIKSKKGAIKSEGEKKKKGINENYHDEFLNDSLEERDVNKKKKKGFKESNDAENDDNYVKSRENDTKRKANKSSYNNHVSNNSGGGIGNNNNNNNNSHFNNFDKKKYTKLENGKGAAEGGGNKSSDENNIKKDSKSKGTPITNINATNSSSSYHASYVGASGHGTTSMSNSANRYSNFSYHDKFFNKNYNRYNNKTVDDSTTSRNGKQRFPPFNNKSTNAYNNSGNSSYYNSYGKGGQKQPNYLSKNNFKSKRNSSKNNNTDYDPHTGEKLSYDANNNNQSNNINNDNENNDKKKMTIETKKATNEKANANTSYASVVNRKIKKSLSPSIDEMKNMEVNQNGIMNTQIESNNKLLIDEEKKEKKKKKGHLLPTKNNDTEKLWVSVITKGTATSANNNNAQNTNEKIENHSGLKKNAPKNSKELKAESCAQGVSKKSADQSSKSEKPKKKGKGKEKAKEMENITDKHHPINQNLSNEKNIDINNDSNLNSRNDIGHINHENISRVHLKNLEKQDGEEMHNNKVSHLSYNHASKNEGINGLRNINKLLVEMDSKKTQSFVDHKNKMEKETYVKDSIESNKKETSSVKKMSELKFDANEKKSKKSIDLEEVSYNDNNVSLKVRTRPADVPTSYDQQSKKVKSSKMSSNNYSSLNLTFSTERLVSDDLALSESYDGKEQNVIPIYMPNLSHMSDNNMNKKIFFGNINITGNQIENIDTLADRKIDPFQNKSTTNNNSKNHSSVYESLDISLSGKYKAHESTNYSNHNIGNSSSSGNNKEINNNSVSNKGINMNNINMNNINMNNVNMNDVNMNSLNMNNNYTKQSNSNQNCISNNYSIHNNSSNNNSNGNGNNYNIHNNSSNNYYNSYNNNYSNNKMLHFESRKRNSLRKNYSIDSSAMSTNNDHLSNINYIRSLEMHQKESDNNRDYDHNNNDFRSSKEREFRHFDFKNRNQKREDNGDMLNENRNKYLFSSSNNKNSHVNTKSHNLYIPKIITSASSASSTVAAVTGVTAGTPAASTNNYHHLMHNNNSSNTALNKSNQNDKQLLTSSSSVFMNPSPRTSNVQDNSASLLLSAKNSKYIQNALKNKNYDRDDDTSSIQLSQISQKFFQGHQISANNTISATGACNLNGNNYNGGTNNENGNNENSNNENNNNGNSNNGNSNNGSSNHGINRKRNNSILDSPITSANIGATISAKNTGTNTSVSNKNTNTDTSNINLMNTSMNNLSNNNMYSSYNSPPGLANQYNYSFTNLSYPYNNMHYNGYSTQTLAPQYGLINNNYSKNNSAHNNNYSYNMNYDSFDDNNIYGQNNNVNMNNYINFMNANVKKRQLNNTDDDDLSNSGDVCISGSLQQSTNLTHENQNSSNKNSINMNNNNNNSSCLEGTTNKGINNLSLSSINMNGSVNPNLTISRTTSATSELKNKQQISKTISDMQLQTPPSISSMKQNQGIQNKGINLNATQQQHSTNHHNQNKHTGQQQHQQNLLNNNNNSISHYTQSQINPNNSQNTASSTSSSITGKAETNNLNIVSQNNQSSFISKQLYHNGNYYNPNSNNYRIPPGFNISQDKEQNNTYLNNSVSSTNANTSANSYRNSWNSINEKNLNHYSLNYNYNRSTKNNYNYTNNLNYSSSNGYNGTRDSTSNFFNYNNYNYTLQTPPGLQNYYQSTQYQQQNNYNNRNYNYSGYNNNLSMWNRED</sequence>
<dbReference type="Proteomes" id="UP000195521">
    <property type="component" value="Unassembled WGS sequence"/>
</dbReference>
<name>A0A1Y1JH27_PLAGO</name>
<feature type="compositionally biased region" description="Basic and acidic residues" evidence="1">
    <location>
        <begin position="702"/>
        <end position="716"/>
    </location>
</feature>
<feature type="region of interest" description="Disordered" evidence="1">
    <location>
        <begin position="1062"/>
        <end position="1103"/>
    </location>
</feature>
<comment type="caution">
    <text evidence="2">The sequence shown here is derived from an EMBL/GenBank/DDBJ whole genome shotgun (WGS) entry which is preliminary data.</text>
</comment>
<feature type="compositionally biased region" description="Basic and acidic residues" evidence="1">
    <location>
        <begin position="104"/>
        <end position="114"/>
    </location>
</feature>
<feature type="region of interest" description="Disordered" evidence="1">
    <location>
        <begin position="1601"/>
        <end position="1625"/>
    </location>
</feature>
<feature type="region of interest" description="Disordered" evidence="1">
    <location>
        <begin position="641"/>
        <end position="727"/>
    </location>
</feature>
<feature type="compositionally biased region" description="Low complexity" evidence="1">
    <location>
        <begin position="1717"/>
        <end position="1734"/>
    </location>
</feature>
<feature type="region of interest" description="Disordered" evidence="1">
    <location>
        <begin position="1264"/>
        <end position="1283"/>
    </location>
</feature>
<feature type="region of interest" description="Disordered" evidence="1">
    <location>
        <begin position="1381"/>
        <end position="1427"/>
    </location>
</feature>
<feature type="compositionally biased region" description="Basic and acidic residues" evidence="1">
    <location>
        <begin position="258"/>
        <end position="272"/>
    </location>
</feature>
<evidence type="ECO:0000313" key="2">
    <source>
        <dbReference type="EMBL" id="GAW80062.1"/>
    </source>
</evidence>
<feature type="compositionally biased region" description="Basic and acidic residues" evidence="1">
    <location>
        <begin position="350"/>
        <end position="361"/>
    </location>
</feature>
<feature type="compositionally biased region" description="Basic and acidic residues" evidence="1">
    <location>
        <begin position="512"/>
        <end position="521"/>
    </location>
</feature>
<organism evidence="2 3">
    <name type="scientific">Plasmodium gonderi</name>
    <dbReference type="NCBI Taxonomy" id="77519"/>
    <lineage>
        <taxon>Eukaryota</taxon>
        <taxon>Sar</taxon>
        <taxon>Alveolata</taxon>
        <taxon>Apicomplexa</taxon>
        <taxon>Aconoidasida</taxon>
        <taxon>Haemosporida</taxon>
        <taxon>Plasmodiidae</taxon>
        <taxon>Plasmodium</taxon>
        <taxon>Plasmodium (Plasmodium)</taxon>
    </lineage>
</organism>
<feature type="compositionally biased region" description="Basic and acidic residues" evidence="1">
    <location>
        <begin position="306"/>
        <end position="317"/>
    </location>
</feature>
<feature type="region of interest" description="Disordered" evidence="1">
    <location>
        <begin position="284"/>
        <end position="401"/>
    </location>
</feature>
<accession>A0A1Y1JH27</accession>
<dbReference type="RefSeq" id="XP_028542651.1">
    <property type="nucleotide sequence ID" value="XM_028686850.1"/>
</dbReference>